<comment type="caution">
    <text evidence="3">The sequence shown here is derived from an EMBL/GenBank/DDBJ whole genome shotgun (WGS) entry which is preliminary data.</text>
</comment>
<feature type="transmembrane region" description="Helical" evidence="1">
    <location>
        <begin position="69"/>
        <end position="88"/>
    </location>
</feature>
<sequence length="327" mass="35036">MRGGEINPRDTTTTATPSAIPAEGARRVGYAVLLAGVVAFLTSGAFLLAAGHTTIPTSEDYRPGPLWTLWVPVAVVLLLIRALPWRAPEGDLARRVRDRLGGRSGGAEIAVLFGCMLGFYLGDLFLYPVFCLVDASVCALSYYTSKVIFLLILPTVFIGSCGVMRHVSGPDLGSLATRVGEPWRWAGLGAVAAYLAMVFAPWASQPPDLGRIPENYALLVVVALSIAGTSLLEEVFFRAMLQTRLEILLGRWPGIVLASLCYGVAGVLAATYPDDLGVAIAMAISVQGVAGLMYGYLWSRYRNIWLNFGLHACITTLALIPLTDALF</sequence>
<feature type="transmembrane region" description="Helical" evidence="1">
    <location>
        <begin position="142"/>
        <end position="164"/>
    </location>
</feature>
<evidence type="ECO:0000313" key="3">
    <source>
        <dbReference type="EMBL" id="MBB6173649.1"/>
    </source>
</evidence>
<proteinExistence type="predicted"/>
<dbReference type="Proteomes" id="UP000546642">
    <property type="component" value="Unassembled WGS sequence"/>
</dbReference>
<dbReference type="Pfam" id="PF02517">
    <property type="entry name" value="Rce1-like"/>
    <property type="match status" value="1"/>
</dbReference>
<dbReference type="GO" id="GO:0080120">
    <property type="term" value="P:CAAX-box protein maturation"/>
    <property type="evidence" value="ECO:0007669"/>
    <property type="project" value="UniProtKB-ARBA"/>
</dbReference>
<feature type="domain" description="CAAX prenyl protease 2/Lysostaphin resistance protein A-like" evidence="2">
    <location>
        <begin position="218"/>
        <end position="315"/>
    </location>
</feature>
<gene>
    <name evidence="3" type="ORF">HNR23_003709</name>
</gene>
<feature type="transmembrane region" description="Helical" evidence="1">
    <location>
        <begin position="185"/>
        <end position="204"/>
    </location>
</feature>
<keyword evidence="1" id="KW-1133">Transmembrane helix</keyword>
<keyword evidence="1" id="KW-0812">Transmembrane</keyword>
<feature type="transmembrane region" description="Helical" evidence="1">
    <location>
        <begin position="249"/>
        <end position="270"/>
    </location>
</feature>
<dbReference type="AlphaFoldDB" id="A0A7W9YK37"/>
<evidence type="ECO:0000256" key="1">
    <source>
        <dbReference type="SAM" id="Phobius"/>
    </source>
</evidence>
<keyword evidence="1" id="KW-0472">Membrane</keyword>
<dbReference type="GO" id="GO:0004175">
    <property type="term" value="F:endopeptidase activity"/>
    <property type="evidence" value="ECO:0007669"/>
    <property type="project" value="UniProtKB-ARBA"/>
</dbReference>
<feature type="transmembrane region" description="Helical" evidence="1">
    <location>
        <begin position="216"/>
        <end position="237"/>
    </location>
</feature>
<keyword evidence="4" id="KW-1185">Reference proteome</keyword>
<dbReference type="EMBL" id="JACHDS010000001">
    <property type="protein sequence ID" value="MBB6173649.1"/>
    <property type="molecule type" value="Genomic_DNA"/>
</dbReference>
<name>A0A7W9YK37_9ACTN</name>
<accession>A0A7W9YK37</accession>
<dbReference type="RefSeq" id="WP_184077177.1">
    <property type="nucleotide sequence ID" value="NZ_JACHDS010000001.1"/>
</dbReference>
<keyword evidence="3" id="KW-0645">Protease</keyword>
<feature type="transmembrane region" description="Helical" evidence="1">
    <location>
        <begin position="276"/>
        <end position="297"/>
    </location>
</feature>
<keyword evidence="3" id="KW-0378">Hydrolase</keyword>
<feature type="transmembrane region" description="Helical" evidence="1">
    <location>
        <begin position="109"/>
        <end position="130"/>
    </location>
</feature>
<reference evidence="3 4" key="1">
    <citation type="submission" date="2020-08" db="EMBL/GenBank/DDBJ databases">
        <title>Sequencing the genomes of 1000 actinobacteria strains.</title>
        <authorList>
            <person name="Klenk H.-P."/>
        </authorList>
    </citation>
    <scope>NUCLEOTIDE SEQUENCE [LARGE SCALE GENOMIC DNA]</scope>
    <source>
        <strain evidence="3 4">DSM 46659</strain>
    </source>
</reference>
<evidence type="ECO:0000259" key="2">
    <source>
        <dbReference type="Pfam" id="PF02517"/>
    </source>
</evidence>
<protein>
    <submittedName>
        <fullName evidence="3">Membrane protease YdiL (CAAX protease family)</fullName>
    </submittedName>
</protein>
<dbReference type="InterPro" id="IPR003675">
    <property type="entry name" value="Rce1/LyrA-like_dom"/>
</dbReference>
<dbReference type="GO" id="GO:0006508">
    <property type="term" value="P:proteolysis"/>
    <property type="evidence" value="ECO:0007669"/>
    <property type="project" value="UniProtKB-KW"/>
</dbReference>
<organism evidence="3 4">
    <name type="scientific">Nocardiopsis mwathae</name>
    <dbReference type="NCBI Taxonomy" id="1472723"/>
    <lineage>
        <taxon>Bacteria</taxon>
        <taxon>Bacillati</taxon>
        <taxon>Actinomycetota</taxon>
        <taxon>Actinomycetes</taxon>
        <taxon>Streptosporangiales</taxon>
        <taxon>Nocardiopsidaceae</taxon>
        <taxon>Nocardiopsis</taxon>
    </lineage>
</organism>
<feature type="transmembrane region" description="Helical" evidence="1">
    <location>
        <begin position="28"/>
        <end position="49"/>
    </location>
</feature>
<feature type="transmembrane region" description="Helical" evidence="1">
    <location>
        <begin position="304"/>
        <end position="322"/>
    </location>
</feature>
<evidence type="ECO:0000313" key="4">
    <source>
        <dbReference type="Proteomes" id="UP000546642"/>
    </source>
</evidence>